<protein>
    <submittedName>
        <fullName evidence="10">Glucan 1,4-alpha-maltohexaosidase</fullName>
        <ecNumber evidence="10">3.2.1.98</ecNumber>
    </submittedName>
</protein>
<evidence type="ECO:0000256" key="4">
    <source>
        <dbReference type="ARBA" id="ARBA00022801"/>
    </source>
</evidence>
<reference evidence="10 11" key="1">
    <citation type="submission" date="2018-06" db="EMBL/GenBank/DDBJ databases">
        <authorList>
            <consortium name="Pathogen Informatics"/>
            <person name="Doyle S."/>
        </authorList>
    </citation>
    <scope>NUCLEOTIDE SEQUENCE [LARGE SCALE GENOMIC DNA]</scope>
    <source>
        <strain evidence="10 11">NCTC13163</strain>
    </source>
</reference>
<dbReference type="SUPFAM" id="SSF51011">
    <property type="entry name" value="Glycosyl hydrolase domain"/>
    <property type="match status" value="1"/>
</dbReference>
<dbReference type="STRING" id="1397694.GCA_000702585_01705"/>
<dbReference type="Gene3D" id="2.40.30.140">
    <property type="match status" value="1"/>
</dbReference>
<feature type="binding site" evidence="8">
    <location>
        <position position="205"/>
    </location>
    <ligand>
        <name>Ca(2+)</name>
        <dbReference type="ChEBI" id="CHEBI:29108"/>
        <label>2</label>
    </ligand>
</feature>
<dbReference type="PIRSF" id="PIRSF001021">
    <property type="entry name" value="Alph-amls_thrmst"/>
    <property type="match status" value="1"/>
</dbReference>
<dbReference type="Gene3D" id="3.20.20.80">
    <property type="entry name" value="Glycosidases"/>
    <property type="match status" value="1"/>
</dbReference>
<keyword evidence="3 8" id="KW-0479">Metal-binding</keyword>
<feature type="domain" description="Glycosyl hydrolase family 13 catalytic" evidence="9">
    <location>
        <begin position="5"/>
        <end position="392"/>
    </location>
</feature>
<dbReference type="InterPro" id="IPR017853">
    <property type="entry name" value="GH"/>
</dbReference>
<feature type="active site" description="Nucleophile" evidence="7">
    <location>
        <position position="234"/>
    </location>
</feature>
<evidence type="ECO:0000256" key="1">
    <source>
        <dbReference type="ARBA" id="ARBA00001913"/>
    </source>
</evidence>
<feature type="binding site" evidence="8">
    <location>
        <position position="238"/>
    </location>
    <ligand>
        <name>Ca(2+)</name>
        <dbReference type="ChEBI" id="CHEBI:29108"/>
        <label>1</label>
    </ligand>
</feature>
<sequence>MERNHTMMQFFEWHVPADQKHWKRLKERAEELKEAGITGFWLPPVTKGQSDEDTGYGIYDLYDLGEFDQKGTIATKYGTKQELLEATEHVQSLGMQVYMDVVLNHKAGADATEKFNVLEVDPDDRTKVLSEEPFEIEGWTKFDYEGRNGKYSKFKWNFHHFNGTDYDAATEHSGIFFILGENKKWNDNVDDEFGVYDYLMFANIDYHHPEVREEVLNWGKWFIEETKCDGFRLDAIKHINYDFVKEFSQTMKDEKGENFYLVGEFWKSELEDCRAFLDNIDYHVDLFDVPLHYNLQRASVEGESFDMRTIFDDTLVQSHPLHSVTFVDNHDSQPAEALESWVEDWFKQIAYGLILLRQDGYPCVFYGDYYGINGPHPAEGKKEAIDPLLYARREKAYGQQDDYFDDEHVIGWVRHGVEEIERSGCAVIISNSEEAEKQMFVGKHRAGEKWIDLTNTVDEVIEIDEDGNGVFKVAAGSISVWALPEEDVE</sequence>
<dbReference type="SMART" id="SM00642">
    <property type="entry name" value="Aamy"/>
    <property type="match status" value="1"/>
</dbReference>
<keyword evidence="5" id="KW-0119">Carbohydrate metabolism</keyword>
<dbReference type="InterPro" id="IPR006047">
    <property type="entry name" value="GH13_cat_dom"/>
</dbReference>
<dbReference type="EC" id="3.2.1.98" evidence="10"/>
<dbReference type="RefSeq" id="WP_029334765.1">
    <property type="nucleotide sequence ID" value="NZ_UGGP01000001.1"/>
</dbReference>
<keyword evidence="6 10" id="KW-0326">Glycosidase</keyword>
<keyword evidence="8" id="KW-0106">Calcium</keyword>
<dbReference type="EMBL" id="UGGP01000001">
    <property type="protein sequence ID" value="STO07840.1"/>
    <property type="molecule type" value="Genomic_DNA"/>
</dbReference>
<feature type="binding site" evidence="8">
    <location>
        <position position="197"/>
    </location>
    <ligand>
        <name>Ca(2+)</name>
        <dbReference type="ChEBI" id="CHEBI:29108"/>
        <label>1</label>
    </ligand>
</feature>
<comment type="similarity">
    <text evidence="2">Belongs to the glycosyl hydrolase 13 family.</text>
</comment>
<evidence type="ECO:0000259" key="9">
    <source>
        <dbReference type="SMART" id="SM00642"/>
    </source>
</evidence>
<dbReference type="InterPro" id="IPR013780">
    <property type="entry name" value="Glyco_hydro_b"/>
</dbReference>
<accession>A0A377FSQ2</accession>
<evidence type="ECO:0000256" key="6">
    <source>
        <dbReference type="ARBA" id="ARBA00023295"/>
    </source>
</evidence>
<keyword evidence="4 10" id="KW-0378">Hydrolase</keyword>
<dbReference type="GO" id="GO:0005509">
    <property type="term" value="F:calcium ion binding"/>
    <property type="evidence" value="ECO:0007669"/>
    <property type="project" value="InterPro"/>
</dbReference>
<evidence type="ECO:0000256" key="2">
    <source>
        <dbReference type="ARBA" id="ARBA00008061"/>
    </source>
</evidence>
<gene>
    <name evidence="10" type="ORF">NCTC13163_01201</name>
</gene>
<dbReference type="NCBIfam" id="NF006969">
    <property type="entry name" value="PRK09441.1-2"/>
    <property type="match status" value="1"/>
</dbReference>
<evidence type="ECO:0000313" key="11">
    <source>
        <dbReference type="Proteomes" id="UP000254060"/>
    </source>
</evidence>
<dbReference type="Proteomes" id="UP000254060">
    <property type="component" value="Unassembled WGS sequence"/>
</dbReference>
<evidence type="ECO:0000256" key="8">
    <source>
        <dbReference type="PIRSR" id="PIRSR001021-2"/>
    </source>
</evidence>
<feature type="binding site" evidence="8">
    <location>
        <position position="104"/>
    </location>
    <ligand>
        <name>Ca(2+)</name>
        <dbReference type="ChEBI" id="CHEBI:29108"/>
        <label>1</label>
    </ligand>
</feature>
<evidence type="ECO:0000313" key="10">
    <source>
        <dbReference type="EMBL" id="STO07840.1"/>
    </source>
</evidence>
<dbReference type="NCBIfam" id="NF006968">
    <property type="entry name" value="PRK09441.1-1"/>
    <property type="match status" value="1"/>
</dbReference>
<dbReference type="OrthoDB" id="9805159at2"/>
<feature type="active site" description="Proton donor" evidence="7">
    <location>
        <position position="264"/>
    </location>
</feature>
<organism evidence="10 11">
    <name type="scientific">Exiguobacterium aurantiacum</name>
    <dbReference type="NCBI Taxonomy" id="33987"/>
    <lineage>
        <taxon>Bacteria</taxon>
        <taxon>Bacillati</taxon>
        <taxon>Bacillota</taxon>
        <taxon>Bacilli</taxon>
        <taxon>Bacillales</taxon>
        <taxon>Bacillales Family XII. Incertae Sedis</taxon>
        <taxon>Exiguobacterium</taxon>
    </lineage>
</organism>
<dbReference type="GO" id="GO:0005975">
    <property type="term" value="P:carbohydrate metabolic process"/>
    <property type="evidence" value="ECO:0007669"/>
    <property type="project" value="InterPro"/>
</dbReference>
<evidence type="ECO:0000256" key="5">
    <source>
        <dbReference type="ARBA" id="ARBA00023277"/>
    </source>
</evidence>
<dbReference type="CDD" id="cd11318">
    <property type="entry name" value="AmyAc_bac_fung_AmyA"/>
    <property type="match status" value="1"/>
</dbReference>
<dbReference type="SUPFAM" id="SSF51445">
    <property type="entry name" value="(Trans)glycosidases"/>
    <property type="match status" value="1"/>
</dbReference>
<dbReference type="PANTHER" id="PTHR43447">
    <property type="entry name" value="ALPHA-AMYLASE"/>
    <property type="match status" value="1"/>
</dbReference>
<evidence type="ECO:0000256" key="7">
    <source>
        <dbReference type="PIRSR" id="PIRSR001021-1"/>
    </source>
</evidence>
<name>A0A377FSQ2_9BACL</name>
<proteinExistence type="inferred from homology"/>
<dbReference type="GO" id="GO:0033927">
    <property type="term" value="F:glucan 1,4-alpha-maltohexaosidase activity"/>
    <property type="evidence" value="ECO:0007669"/>
    <property type="project" value="UniProtKB-EC"/>
</dbReference>
<dbReference type="Gene3D" id="2.60.40.1180">
    <property type="entry name" value="Golgi alpha-mannosidase II"/>
    <property type="match status" value="1"/>
</dbReference>
<dbReference type="InterPro" id="IPR013776">
    <property type="entry name" value="A-amylase_thermo"/>
</dbReference>
<dbReference type="AlphaFoldDB" id="A0A377FSQ2"/>
<evidence type="ECO:0000256" key="3">
    <source>
        <dbReference type="ARBA" id="ARBA00022723"/>
    </source>
</evidence>
<comment type="cofactor">
    <cofactor evidence="1">
        <name>Ca(2+)</name>
        <dbReference type="ChEBI" id="CHEBI:29108"/>
    </cofactor>
</comment>
<dbReference type="Pfam" id="PF00128">
    <property type="entry name" value="Alpha-amylase"/>
    <property type="match status" value="1"/>
</dbReference>